<keyword evidence="4" id="KW-1185">Reference proteome</keyword>
<dbReference type="EMBL" id="BNCQ01000027">
    <property type="protein sequence ID" value="GIM08437.1"/>
    <property type="molecule type" value="Genomic_DNA"/>
</dbReference>
<dbReference type="EMBL" id="BNCP01000016">
    <property type="protein sequence ID" value="GIL79828.1"/>
    <property type="molecule type" value="Genomic_DNA"/>
</dbReference>
<evidence type="ECO:0000313" key="4">
    <source>
        <dbReference type="Proteomes" id="UP000747110"/>
    </source>
</evidence>
<dbReference type="PANTHER" id="PTHR43081">
    <property type="entry name" value="ADENYLATE CYCLASE, TERMINAL-DIFFERENTIATION SPECIFIC-RELATED"/>
    <property type="match status" value="1"/>
</dbReference>
<dbReference type="SUPFAM" id="SSF55073">
    <property type="entry name" value="Nucleotide cyclase"/>
    <property type="match status" value="2"/>
</dbReference>
<accession>A0A8J4FK86</accession>
<dbReference type="GO" id="GO:0009190">
    <property type="term" value="P:cyclic nucleotide biosynthetic process"/>
    <property type="evidence" value="ECO:0007669"/>
    <property type="project" value="InterPro"/>
</dbReference>
<dbReference type="InterPro" id="IPR050697">
    <property type="entry name" value="Adenylyl/Guanylyl_Cyclase_3/4"/>
</dbReference>
<dbReference type="AlphaFoldDB" id="A0A8J4FK86"/>
<dbReference type="InterPro" id="IPR001054">
    <property type="entry name" value="A/G_cyclase"/>
</dbReference>
<organism evidence="2 4">
    <name type="scientific">Volvox reticuliferus</name>
    <dbReference type="NCBI Taxonomy" id="1737510"/>
    <lineage>
        <taxon>Eukaryota</taxon>
        <taxon>Viridiplantae</taxon>
        <taxon>Chlorophyta</taxon>
        <taxon>core chlorophytes</taxon>
        <taxon>Chlorophyceae</taxon>
        <taxon>CS clade</taxon>
        <taxon>Chlamydomonadales</taxon>
        <taxon>Volvocaceae</taxon>
        <taxon>Volvox</taxon>
    </lineage>
</organism>
<dbReference type="Proteomes" id="UP000747110">
    <property type="component" value="Unassembled WGS sequence"/>
</dbReference>
<dbReference type="PANTHER" id="PTHR43081:SF1">
    <property type="entry name" value="ADENYLATE CYCLASE, TERMINAL-DIFFERENTIATION SPECIFIC"/>
    <property type="match status" value="1"/>
</dbReference>
<dbReference type="OrthoDB" id="568473at2759"/>
<dbReference type="Proteomes" id="UP000722791">
    <property type="component" value="Unassembled WGS sequence"/>
</dbReference>
<feature type="domain" description="Guanylate cyclase" evidence="1">
    <location>
        <begin position="972"/>
        <end position="1117"/>
    </location>
</feature>
<dbReference type="SUPFAM" id="SSF53850">
    <property type="entry name" value="Periplasmic binding protein-like II"/>
    <property type="match status" value="1"/>
</dbReference>
<gene>
    <name evidence="2" type="ORF">Vretifemale_9112</name>
    <name evidence="3" type="ORF">Vretimale_12446</name>
</gene>
<evidence type="ECO:0000259" key="1">
    <source>
        <dbReference type="PROSITE" id="PS50125"/>
    </source>
</evidence>
<dbReference type="Gene3D" id="3.30.70.1230">
    <property type="entry name" value="Nucleotide cyclase"/>
    <property type="match status" value="2"/>
</dbReference>
<evidence type="ECO:0000313" key="3">
    <source>
        <dbReference type="EMBL" id="GIM08437.1"/>
    </source>
</evidence>
<evidence type="ECO:0000313" key="2">
    <source>
        <dbReference type="EMBL" id="GIL79828.1"/>
    </source>
</evidence>
<dbReference type="SMART" id="SM00044">
    <property type="entry name" value="CYCc"/>
    <property type="match status" value="1"/>
</dbReference>
<dbReference type="Gene3D" id="3.40.190.10">
    <property type="entry name" value="Periplasmic binding protein-like II"/>
    <property type="match status" value="1"/>
</dbReference>
<dbReference type="InterPro" id="IPR029787">
    <property type="entry name" value="Nucleotide_cyclase"/>
</dbReference>
<dbReference type="GO" id="GO:0035556">
    <property type="term" value="P:intracellular signal transduction"/>
    <property type="evidence" value="ECO:0007669"/>
    <property type="project" value="InterPro"/>
</dbReference>
<dbReference type="Pfam" id="PF00211">
    <property type="entry name" value="Guanylate_cyc"/>
    <property type="match status" value="1"/>
</dbReference>
<comment type="caution">
    <text evidence="2">The sequence shown here is derived from an EMBL/GenBank/DDBJ whole genome shotgun (WGS) entry which is preliminary data.</text>
</comment>
<dbReference type="FunFam" id="3.30.70.1230:FF:000062">
    <property type="entry name" value="Predicted protein"/>
    <property type="match status" value="1"/>
</dbReference>
<feature type="domain" description="Guanylate cyclase" evidence="1">
    <location>
        <begin position="665"/>
        <end position="723"/>
    </location>
</feature>
<reference evidence="2" key="1">
    <citation type="journal article" date="2021" name="Proc. Natl. Acad. Sci. U.S.A.">
        <title>Three genomes in the algal genus Volvox reveal the fate of a haploid sex-determining region after a transition to homothallism.</title>
        <authorList>
            <person name="Yamamoto K."/>
            <person name="Hamaji T."/>
            <person name="Kawai-Toyooka H."/>
            <person name="Matsuzaki R."/>
            <person name="Takahashi F."/>
            <person name="Nishimura Y."/>
            <person name="Kawachi M."/>
            <person name="Noguchi H."/>
            <person name="Minakuchi Y."/>
            <person name="Umen J.G."/>
            <person name="Toyoda A."/>
            <person name="Nozaki H."/>
        </authorList>
    </citation>
    <scope>NUCLEOTIDE SEQUENCE</scope>
    <source>
        <strain evidence="3">NIES-3785</strain>
        <strain evidence="2">NIES-3786</strain>
    </source>
</reference>
<sequence length="1274" mass="138706">MAAGQDSAQSTNDNKLLCMAEMVSNIESSCSKPDVRGYYVALEDILSQYLRKCFHTNFTSSRALHTMLPDLGSGVTAYFKRLSETFIYPQTIEVVPTFVPASQINSEIEFELEHNLTNSHDGWILDPMGLGTIYNFDGFEDLTAYVDTPFVLGGKSESLQWGDIHPYFQNTSTYYNKALQKFIIVVLPLDGNVKLLYYRRDVFEAHNISVPRSWDEVLNVATILDGLKLDLNNDTVPDNAFCFERRKDCHQSYFDLISILAPYMQYNGSSQGVIFEPQDVKDPQKNPAMVLNPAMERALNIYKKLYDLSPNINAEAKCDSSGAAPADAGRGMAKSFASGTCLMGVGLGDFFKEFKASAFRGQLGVAPMPGSFEVLDRASNQLVGCTPILCPYATRVTVAKTETMNASTLASGAAGVPVSNSAGNSATPPGPSTATTAWLNRAPFAAGGGWVAAVNARTVDYRNLSINFFMHLSAVEESWARVLDPSSPFDPYRLAHFSNISRWVAAGYNDNDTINYLTAANDSFNDRNIVLDLRVPSTKLFRDIFDSAIVNLTSGSSVQDVVSMLNATFSKIFMDPQQKQFRDLFAQIYFNTINYNNIDNLNESALGESDGGGGSPSWLPIAIVLPTVGALLLIAAGVVYEVRNNRKHKNLFGKVVPPGVGPDTTILVSEIQDYALLPNALQTEVVERMLKEHNDCLRRLLLRHSGYEGSSEGDSFVLAFHSPKDALLFAMEAQAELLKVAWPEEVLALGNSAPLYVQGIMSTGKQKALDDILDGSEEPIPTGAKIKALTPGLGAHDHGHSGHFGSSGATLPSLVNVPPTETYTFSNACRRAWKEASKDDANKVLIFRGPRVRMGLHAGVHSEHDITHSKADGRTTYSGDTVDMARAVAQAAQGGTVLLSEETYKKLPLERLWDKYLVLHMGEHRLREAMAHLNLYHALNRTLEGRLAYVGPMTSLLQVDPGVLDAPVGCVTVAFMNVVGAQTLLSWNADVAQQAIKIFHTVVGEELKRRKGYLVEAVDGLFLAAFQRPSDAILWALECNEAMIKQDWPEDLLAHELCEELVISTPTKEGEVINTVVFRGLRLKTGVDTGQVLGEVHAMTGRMTYRGKVMNRAARIASTASTGQVLCSSDSWQLAMTADSQAMLTNKVSGTSLGQFRLKGVAEKIEIYHCRKVSNVAPARRASSLVMSMADHWKWEQHLAAHPGGANSGGAGNVMGGGPVGPEDILLGGDSIRAAMLSPRSFSRRTGSFRQRNGSDLDATNTAQLGIELAADGA</sequence>
<dbReference type="PROSITE" id="PS50125">
    <property type="entry name" value="GUANYLATE_CYCLASE_2"/>
    <property type="match status" value="2"/>
</dbReference>
<dbReference type="CDD" id="cd07302">
    <property type="entry name" value="CHD"/>
    <property type="match status" value="1"/>
</dbReference>
<proteinExistence type="predicted"/>
<name>A0A8J4FK86_9CHLO</name>
<protein>
    <recommendedName>
        <fullName evidence="1">Guanylate cyclase domain-containing protein</fullName>
    </recommendedName>
</protein>